<dbReference type="EMBL" id="JAAABM010000007">
    <property type="protein sequence ID" value="KAF7676196.1"/>
    <property type="molecule type" value="Genomic_DNA"/>
</dbReference>
<evidence type="ECO:0000256" key="1">
    <source>
        <dbReference type="SAM" id="MobiDB-lite"/>
    </source>
</evidence>
<feature type="transmembrane region" description="Helical" evidence="2">
    <location>
        <begin position="101"/>
        <end position="121"/>
    </location>
</feature>
<dbReference type="GeneID" id="62203926"/>
<reference evidence="3" key="1">
    <citation type="submission" date="2020-01" db="EMBL/GenBank/DDBJ databases">
        <authorList>
            <person name="Feng Z.H.Z."/>
        </authorList>
    </citation>
    <scope>NUCLEOTIDE SEQUENCE</scope>
    <source>
        <strain evidence="3">CBS107.38</strain>
    </source>
</reference>
<gene>
    <name evidence="3" type="ORF">GT037_005701</name>
</gene>
<feature type="region of interest" description="Disordered" evidence="1">
    <location>
        <begin position="525"/>
        <end position="560"/>
    </location>
</feature>
<keyword evidence="2" id="KW-0472">Membrane</keyword>
<organism evidence="3 4">
    <name type="scientific">Alternaria burnsii</name>
    <dbReference type="NCBI Taxonomy" id="1187904"/>
    <lineage>
        <taxon>Eukaryota</taxon>
        <taxon>Fungi</taxon>
        <taxon>Dikarya</taxon>
        <taxon>Ascomycota</taxon>
        <taxon>Pezizomycotina</taxon>
        <taxon>Dothideomycetes</taxon>
        <taxon>Pleosporomycetidae</taxon>
        <taxon>Pleosporales</taxon>
        <taxon>Pleosporineae</taxon>
        <taxon>Pleosporaceae</taxon>
        <taxon>Alternaria</taxon>
        <taxon>Alternaria sect. Alternaria</taxon>
    </lineage>
</organism>
<dbReference type="AlphaFoldDB" id="A0A8H7B705"/>
<keyword evidence="4" id="KW-1185">Reference proteome</keyword>
<feature type="transmembrane region" description="Helical" evidence="2">
    <location>
        <begin position="73"/>
        <end position="95"/>
    </location>
</feature>
<evidence type="ECO:0000313" key="4">
    <source>
        <dbReference type="Proteomes" id="UP000596902"/>
    </source>
</evidence>
<accession>A0A8H7B705</accession>
<reference evidence="3" key="2">
    <citation type="submission" date="2020-08" db="EMBL/GenBank/DDBJ databases">
        <title>Draft Genome Sequence of Cumin Blight Pathogen Alternaria burnsii.</title>
        <authorList>
            <person name="Feng Z."/>
        </authorList>
    </citation>
    <scope>NUCLEOTIDE SEQUENCE</scope>
    <source>
        <strain evidence="3">CBS107.38</strain>
    </source>
</reference>
<dbReference type="Proteomes" id="UP000596902">
    <property type="component" value="Unassembled WGS sequence"/>
</dbReference>
<evidence type="ECO:0000256" key="2">
    <source>
        <dbReference type="SAM" id="Phobius"/>
    </source>
</evidence>
<name>A0A8H7B705_9PLEO</name>
<feature type="compositionally biased region" description="Basic and acidic residues" evidence="1">
    <location>
        <begin position="543"/>
        <end position="560"/>
    </location>
</feature>
<comment type="caution">
    <text evidence="3">The sequence shown here is derived from an EMBL/GenBank/DDBJ whole genome shotgun (WGS) entry which is preliminary data.</text>
</comment>
<proteinExistence type="predicted"/>
<dbReference type="RefSeq" id="XP_038786437.1">
    <property type="nucleotide sequence ID" value="XM_038930748.1"/>
</dbReference>
<protein>
    <submittedName>
        <fullName evidence="3">Uncharacterized protein</fullName>
    </submittedName>
</protein>
<sequence>MSAVPWKQEINFGSALLLHSCITVFLKEISNGFAVLYHLSIRHRDKAGIKTSIVLDGYTSVFSKDHDGELAELYFTNTGFILLIVSLACAIAMNLLLPATVLNTLIAATFGLTFFASALVACRERSLVMPIMALRRAGRFIWSDTPFVNFFTLIYVAVVLKGSSDKIVLRDYVVFRSIAILELVFMKARIAAASADIQQTMLERLLDSEYVMVRGKAFPNPRTAPPLLERDRIVSFSSSQRLSVMLYKTTIGYADGSLCGASGPAAITVPKNSGFFIDEAEERGWRIYRVSPTLIVIEDCVQVMITKLRERAPTKERRGLVLLFTRFIAWTHGVLLRRLGRRRVVWLSRTNGHGSKEDYWRGNANLVTGLKESWLHSRQKFKCLDPVENNALISFEMPGRNQSKDNTKMPSNITAATTTPLHTPLSSPRFAPPPQSHVHFGATPHRSPVPRFPSSYSHSKKSYFPNQPQALGTQVTLQDSSSSPRKPAQNFVDMLTQEQLKSMSDLDKEEEARLSKTHREKLRKMGTGISRFVGRLKKSGSSVEKDGKSKQGTGERIEEG</sequence>
<evidence type="ECO:0000313" key="3">
    <source>
        <dbReference type="EMBL" id="KAF7676196.1"/>
    </source>
</evidence>
<feature type="transmembrane region" description="Helical" evidence="2">
    <location>
        <begin position="141"/>
        <end position="160"/>
    </location>
</feature>
<keyword evidence="2" id="KW-0812">Transmembrane</keyword>
<keyword evidence="2" id="KW-1133">Transmembrane helix</keyword>
<feature type="transmembrane region" description="Helical" evidence="2">
    <location>
        <begin position="12"/>
        <end position="37"/>
    </location>
</feature>